<evidence type="ECO:0000313" key="2">
    <source>
        <dbReference type="EMBL" id="GAL16642.1"/>
    </source>
</evidence>
<dbReference type="EMBL" id="BBMR01000001">
    <property type="protein sequence ID" value="GAL16642.1"/>
    <property type="molecule type" value="Genomic_DNA"/>
</dbReference>
<proteinExistence type="predicted"/>
<protein>
    <recommendedName>
        <fullName evidence="1">HTH lysR-type domain-containing protein</fullName>
    </recommendedName>
</protein>
<dbReference type="GO" id="GO:0003700">
    <property type="term" value="F:DNA-binding transcription factor activity"/>
    <property type="evidence" value="ECO:0007669"/>
    <property type="project" value="InterPro"/>
</dbReference>
<dbReference type="Pfam" id="PF00126">
    <property type="entry name" value="HTH_1"/>
    <property type="match status" value="1"/>
</dbReference>
<keyword evidence="3" id="KW-1185">Reference proteome</keyword>
<feature type="domain" description="HTH lysR-type" evidence="1">
    <location>
        <begin position="9"/>
        <end position="39"/>
    </location>
</feature>
<dbReference type="PROSITE" id="PS50931">
    <property type="entry name" value="HTH_LYSR"/>
    <property type="match status" value="1"/>
</dbReference>
<dbReference type="Proteomes" id="UP000029228">
    <property type="component" value="Unassembled WGS sequence"/>
</dbReference>
<dbReference type="Gene3D" id="1.10.10.10">
    <property type="entry name" value="Winged helix-like DNA-binding domain superfamily/Winged helix DNA-binding domain"/>
    <property type="match status" value="1"/>
</dbReference>
<dbReference type="InterPro" id="IPR000847">
    <property type="entry name" value="LysR_HTH_N"/>
</dbReference>
<dbReference type="InterPro" id="IPR036390">
    <property type="entry name" value="WH_DNA-bd_sf"/>
</dbReference>
<sequence>MLLVDSMLLNTERLLYLVSIAETGSFSAAARKLGVSLRP</sequence>
<dbReference type="AlphaFoldDB" id="A0A090SAQ5"/>
<dbReference type="SUPFAM" id="SSF46785">
    <property type="entry name" value="Winged helix' DNA-binding domain"/>
    <property type="match status" value="1"/>
</dbReference>
<reference evidence="2 3" key="1">
    <citation type="submission" date="2014-09" db="EMBL/GenBank/DDBJ databases">
        <title>Vibrio maritimus JCM 19235. (C45) whole genome shotgun sequence.</title>
        <authorList>
            <person name="Sawabe T."/>
            <person name="Meirelles P."/>
            <person name="Nakanishi M."/>
            <person name="Sayaka M."/>
            <person name="Hattori M."/>
            <person name="Ohkuma M."/>
        </authorList>
    </citation>
    <scope>NUCLEOTIDE SEQUENCE [LARGE SCALE GENOMIC DNA]</scope>
    <source>
        <strain evidence="3">JCM19235</strain>
    </source>
</reference>
<name>A0A090SAQ5_9VIBR</name>
<reference evidence="2 3" key="2">
    <citation type="submission" date="2014-09" db="EMBL/GenBank/DDBJ databases">
        <authorList>
            <consortium name="NBRP consortium"/>
            <person name="Sawabe T."/>
            <person name="Meirelles P."/>
            <person name="Nakanishi M."/>
            <person name="Sayaka M."/>
            <person name="Hattori M."/>
            <person name="Ohkuma M."/>
        </authorList>
    </citation>
    <scope>NUCLEOTIDE SEQUENCE [LARGE SCALE GENOMIC DNA]</scope>
    <source>
        <strain evidence="3">JCM19235</strain>
    </source>
</reference>
<evidence type="ECO:0000259" key="1">
    <source>
        <dbReference type="PROSITE" id="PS50931"/>
    </source>
</evidence>
<comment type="caution">
    <text evidence="2">The sequence shown here is derived from an EMBL/GenBank/DDBJ whole genome shotgun (WGS) entry which is preliminary data.</text>
</comment>
<accession>A0A090SAQ5</accession>
<evidence type="ECO:0000313" key="3">
    <source>
        <dbReference type="Proteomes" id="UP000029228"/>
    </source>
</evidence>
<gene>
    <name evidence="2" type="ORF">JCM19235_5191</name>
</gene>
<dbReference type="InterPro" id="IPR036388">
    <property type="entry name" value="WH-like_DNA-bd_sf"/>
</dbReference>
<organism evidence="2 3">
    <name type="scientific">Vibrio maritimus</name>
    <dbReference type="NCBI Taxonomy" id="990268"/>
    <lineage>
        <taxon>Bacteria</taxon>
        <taxon>Pseudomonadati</taxon>
        <taxon>Pseudomonadota</taxon>
        <taxon>Gammaproteobacteria</taxon>
        <taxon>Vibrionales</taxon>
        <taxon>Vibrionaceae</taxon>
        <taxon>Vibrio</taxon>
    </lineage>
</organism>
<dbReference type="STRING" id="990268.JCM19235_5191"/>